<comment type="function">
    <text evidence="5 6">Structural component of flagellum, the bacterial motility apparatus. Part of the rod structure of flagellar basal body.</text>
</comment>
<dbReference type="AlphaFoldDB" id="A0A1I1J062"/>
<sequence>MLTGQNIHLLKNALDASSMRQEAISTNISNVNTAGYKAKRVDFEQALQSAMNGTGLKANHVKHFGANGFGDVKPQTIEQTGNRVNENGNNVAIDTEMAELSANAIYFQAVSTQLTNQYGMIRSVLR</sequence>
<evidence type="ECO:0000256" key="1">
    <source>
        <dbReference type="ARBA" id="ARBA00004117"/>
    </source>
</evidence>
<dbReference type="InterPro" id="IPR006300">
    <property type="entry name" value="FlgB"/>
</dbReference>
<dbReference type="PROSITE" id="PS00588">
    <property type="entry name" value="FLAGELLA_BB_ROD"/>
    <property type="match status" value="1"/>
</dbReference>
<evidence type="ECO:0000313" key="8">
    <source>
        <dbReference type="EMBL" id="SFC40038.1"/>
    </source>
</evidence>
<dbReference type="OrthoDB" id="9792068at2"/>
<dbReference type="PIRSF" id="PIRSF002889">
    <property type="entry name" value="Rod_FlgB"/>
    <property type="match status" value="1"/>
</dbReference>
<evidence type="ECO:0000256" key="3">
    <source>
        <dbReference type="ARBA" id="ARBA00014376"/>
    </source>
</evidence>
<reference evidence="9" key="1">
    <citation type="submission" date="2016-10" db="EMBL/GenBank/DDBJ databases">
        <authorList>
            <person name="Varghese N."/>
            <person name="Submissions S."/>
        </authorList>
    </citation>
    <scope>NUCLEOTIDE SEQUENCE [LARGE SCALE GENOMIC DNA]</scope>
    <source>
        <strain evidence="9">DSM 23664</strain>
    </source>
</reference>
<proteinExistence type="inferred from homology"/>
<dbReference type="EMBL" id="FOLT01000006">
    <property type="protein sequence ID" value="SFC40038.1"/>
    <property type="molecule type" value="Genomic_DNA"/>
</dbReference>
<dbReference type="GO" id="GO:0030694">
    <property type="term" value="C:bacterial-type flagellum basal body, rod"/>
    <property type="evidence" value="ECO:0007669"/>
    <property type="project" value="InterPro"/>
</dbReference>
<dbReference type="GO" id="GO:0071978">
    <property type="term" value="P:bacterial-type flagellum-dependent swarming motility"/>
    <property type="evidence" value="ECO:0007669"/>
    <property type="project" value="TreeGrafter"/>
</dbReference>
<dbReference type="InterPro" id="IPR001444">
    <property type="entry name" value="Flag_bb_rod_N"/>
</dbReference>
<comment type="subunit">
    <text evidence="6">The basal body constitutes a major portion of the flagellar organelle and consists of a number of rings mounted on a central rod.</text>
</comment>
<comment type="similarity">
    <text evidence="2 6">Belongs to the flagella basal body rod proteins family.</text>
</comment>
<feature type="domain" description="Flagellar basal body rod protein N-terminal" evidence="7">
    <location>
        <begin position="12"/>
        <end position="37"/>
    </location>
</feature>
<dbReference type="RefSeq" id="WP_091530047.1">
    <property type="nucleotide sequence ID" value="NZ_FOLT01000006.1"/>
</dbReference>
<dbReference type="Pfam" id="PF00460">
    <property type="entry name" value="Flg_bb_rod"/>
    <property type="match status" value="1"/>
</dbReference>
<evidence type="ECO:0000256" key="4">
    <source>
        <dbReference type="ARBA" id="ARBA00023143"/>
    </source>
</evidence>
<name>A0A1I1J062_9LACT</name>
<comment type="subcellular location">
    <subcellularLocation>
        <location evidence="1 6">Bacterial flagellum basal body</location>
    </subcellularLocation>
</comment>
<dbReference type="PANTHER" id="PTHR30435">
    <property type="entry name" value="FLAGELLAR PROTEIN"/>
    <property type="match status" value="1"/>
</dbReference>
<dbReference type="InterPro" id="IPR019776">
    <property type="entry name" value="Flagellar_basal_body_rod_CS"/>
</dbReference>
<keyword evidence="8" id="KW-0966">Cell projection</keyword>
<organism evidence="8 9">
    <name type="scientific">Alkalibacterium subtropicum</name>
    <dbReference type="NCBI Taxonomy" id="753702"/>
    <lineage>
        <taxon>Bacteria</taxon>
        <taxon>Bacillati</taxon>
        <taxon>Bacillota</taxon>
        <taxon>Bacilli</taxon>
        <taxon>Lactobacillales</taxon>
        <taxon>Carnobacteriaceae</taxon>
        <taxon>Alkalibacterium</taxon>
    </lineage>
</organism>
<dbReference type="NCBIfam" id="TIGR01396">
    <property type="entry name" value="FlgB"/>
    <property type="match status" value="1"/>
</dbReference>
<accession>A0A1I1J062</accession>
<dbReference type="Proteomes" id="UP000199612">
    <property type="component" value="Unassembled WGS sequence"/>
</dbReference>
<evidence type="ECO:0000256" key="5">
    <source>
        <dbReference type="ARBA" id="ARBA00024934"/>
    </source>
</evidence>
<keyword evidence="8" id="KW-0282">Flagellum</keyword>
<keyword evidence="8" id="KW-0969">Cilium</keyword>
<keyword evidence="9" id="KW-1185">Reference proteome</keyword>
<keyword evidence="4 6" id="KW-0975">Bacterial flagellum</keyword>
<gene>
    <name evidence="8" type="ORF">SAMN04488102_10650</name>
</gene>
<dbReference type="PANTHER" id="PTHR30435:SF12">
    <property type="entry name" value="FLAGELLAR BASAL BODY ROD PROTEIN FLGB"/>
    <property type="match status" value="1"/>
</dbReference>
<evidence type="ECO:0000256" key="6">
    <source>
        <dbReference type="PIRNR" id="PIRNR002889"/>
    </source>
</evidence>
<dbReference type="STRING" id="753702.SAMN04488102_10650"/>
<evidence type="ECO:0000256" key="2">
    <source>
        <dbReference type="ARBA" id="ARBA00009677"/>
    </source>
</evidence>
<evidence type="ECO:0000259" key="7">
    <source>
        <dbReference type="Pfam" id="PF00460"/>
    </source>
</evidence>
<evidence type="ECO:0000313" key="9">
    <source>
        <dbReference type="Proteomes" id="UP000199612"/>
    </source>
</evidence>
<protein>
    <recommendedName>
        <fullName evidence="3 6">Flagellar basal body rod protein FlgB</fullName>
    </recommendedName>
</protein>